<dbReference type="RefSeq" id="WP_139249633.1">
    <property type="nucleotide sequence ID" value="NZ_FQUM01000003.1"/>
</dbReference>
<comment type="subcellular location">
    <subcellularLocation>
        <location evidence="3">Cytoplasm</location>
    </subcellularLocation>
</comment>
<gene>
    <name evidence="3" type="primary">grpE</name>
    <name evidence="7" type="ORF">SAMN05444274_10396</name>
</gene>
<dbReference type="GO" id="GO:0005737">
    <property type="term" value="C:cytoplasm"/>
    <property type="evidence" value="ECO:0007669"/>
    <property type="project" value="UniProtKB-SubCell"/>
</dbReference>
<dbReference type="Gene3D" id="3.90.20.20">
    <property type="match status" value="1"/>
</dbReference>
<dbReference type="InterPro" id="IPR009012">
    <property type="entry name" value="GrpE_head"/>
</dbReference>
<dbReference type="CDD" id="cd00446">
    <property type="entry name" value="GrpE"/>
    <property type="match status" value="1"/>
</dbReference>
<dbReference type="SUPFAM" id="SSF58014">
    <property type="entry name" value="Coiled-coil domain of nucleotide exchange factor GrpE"/>
    <property type="match status" value="1"/>
</dbReference>
<keyword evidence="2 3" id="KW-0143">Chaperone</keyword>
<evidence type="ECO:0000256" key="2">
    <source>
        <dbReference type="ARBA" id="ARBA00023186"/>
    </source>
</evidence>
<dbReference type="GO" id="GO:0000774">
    <property type="term" value="F:adenyl-nucleotide exchange factor activity"/>
    <property type="evidence" value="ECO:0007669"/>
    <property type="project" value="InterPro"/>
</dbReference>
<keyword evidence="3" id="KW-0963">Cytoplasm</keyword>
<evidence type="ECO:0000256" key="6">
    <source>
        <dbReference type="SAM" id="MobiDB-lite"/>
    </source>
</evidence>
<feature type="compositionally biased region" description="Basic and acidic residues" evidence="6">
    <location>
        <begin position="1"/>
        <end position="18"/>
    </location>
</feature>
<keyword evidence="3 4" id="KW-0346">Stress response</keyword>
<dbReference type="EMBL" id="FQUM01000003">
    <property type="protein sequence ID" value="SHE96089.1"/>
    <property type="molecule type" value="Genomic_DNA"/>
</dbReference>
<feature type="region of interest" description="Disordered" evidence="6">
    <location>
        <begin position="1"/>
        <end position="54"/>
    </location>
</feature>
<evidence type="ECO:0000256" key="3">
    <source>
        <dbReference type="HAMAP-Rule" id="MF_01151"/>
    </source>
</evidence>
<dbReference type="SUPFAM" id="SSF51064">
    <property type="entry name" value="Head domain of nucleotide exchange factor GrpE"/>
    <property type="match status" value="1"/>
</dbReference>
<evidence type="ECO:0000256" key="4">
    <source>
        <dbReference type="RuleBase" id="RU000639"/>
    </source>
</evidence>
<feature type="compositionally biased region" description="Basic and acidic residues" evidence="6">
    <location>
        <begin position="28"/>
        <end position="54"/>
    </location>
</feature>
<dbReference type="OrthoDB" id="9812586at2"/>
<dbReference type="GO" id="GO:0051087">
    <property type="term" value="F:protein-folding chaperone binding"/>
    <property type="evidence" value="ECO:0007669"/>
    <property type="project" value="InterPro"/>
</dbReference>
<dbReference type="PROSITE" id="PS01071">
    <property type="entry name" value="GRPE"/>
    <property type="match status" value="1"/>
</dbReference>
<comment type="function">
    <text evidence="3 4">Participates actively in the response to hyperosmotic and heat shock by preventing the aggregation of stress-denatured proteins, in association with DnaK and GrpE. It is the nucleotide exchange factor for DnaK and may function as a thermosensor. Unfolded proteins bind initially to DnaJ; upon interaction with the DnaJ-bound protein, DnaK hydrolyzes its bound ATP, resulting in the formation of a stable complex. GrpE releases ADP from DnaK; ATP binding to DnaK triggers the release of the substrate protein, thus completing the reaction cycle. Several rounds of ATP-dependent interactions between DnaJ, DnaK and GrpE are required for fully efficient folding.</text>
</comment>
<dbReference type="PANTHER" id="PTHR21237:SF23">
    <property type="entry name" value="GRPE PROTEIN HOMOLOG, MITOCHONDRIAL"/>
    <property type="match status" value="1"/>
</dbReference>
<dbReference type="Gene3D" id="2.30.22.10">
    <property type="entry name" value="Head domain of nucleotide exchange factor GrpE"/>
    <property type="match status" value="1"/>
</dbReference>
<evidence type="ECO:0000313" key="7">
    <source>
        <dbReference type="EMBL" id="SHE96089.1"/>
    </source>
</evidence>
<evidence type="ECO:0000256" key="5">
    <source>
        <dbReference type="RuleBase" id="RU004478"/>
    </source>
</evidence>
<dbReference type="STRING" id="1484053.SAMN05444274_10396"/>
<dbReference type="HAMAP" id="MF_01151">
    <property type="entry name" value="GrpE"/>
    <property type="match status" value="1"/>
</dbReference>
<evidence type="ECO:0000313" key="8">
    <source>
        <dbReference type="Proteomes" id="UP000184164"/>
    </source>
</evidence>
<dbReference type="InterPro" id="IPR000740">
    <property type="entry name" value="GrpE"/>
</dbReference>
<keyword evidence="8" id="KW-1185">Reference proteome</keyword>
<comment type="similarity">
    <text evidence="1 3 5">Belongs to the GrpE family.</text>
</comment>
<name>A0A1M4XRI0_9BACT</name>
<dbReference type="PRINTS" id="PR00773">
    <property type="entry name" value="GRPEPROTEIN"/>
</dbReference>
<sequence length="203" mass="23072">MSDNKMNKNNETQKEKDAAGAQTPDNNEETKMSEKAASKEKEEKKKKSKMDKKEVKIAELEEKLKDLSDKHLRLQAEFDNFRKRTLREKTDLIKSGGESVLTGILPVVDDFERAIQALSNLPEEDAGKQGTMLIYSKFKDFLKQNNVNEIAALHQDFDVDHHEAITKIPAPEEKLKGKVVDVIQKGYTLNDKVIRYAKVVVGE</sequence>
<comment type="subunit">
    <text evidence="3">Homodimer.</text>
</comment>
<dbReference type="InterPro" id="IPR013805">
    <property type="entry name" value="GrpE_CC"/>
</dbReference>
<proteinExistence type="inferred from homology"/>
<dbReference type="AlphaFoldDB" id="A0A1M4XRI0"/>
<dbReference type="GO" id="GO:0051082">
    <property type="term" value="F:unfolded protein binding"/>
    <property type="evidence" value="ECO:0007669"/>
    <property type="project" value="TreeGrafter"/>
</dbReference>
<dbReference type="Proteomes" id="UP000184164">
    <property type="component" value="Unassembled WGS sequence"/>
</dbReference>
<organism evidence="7 8">
    <name type="scientific">Mariniphaga anaerophila</name>
    <dbReference type="NCBI Taxonomy" id="1484053"/>
    <lineage>
        <taxon>Bacteria</taxon>
        <taxon>Pseudomonadati</taxon>
        <taxon>Bacteroidota</taxon>
        <taxon>Bacteroidia</taxon>
        <taxon>Marinilabiliales</taxon>
        <taxon>Prolixibacteraceae</taxon>
        <taxon>Mariniphaga</taxon>
    </lineage>
</organism>
<dbReference type="PANTHER" id="PTHR21237">
    <property type="entry name" value="GRPE PROTEIN"/>
    <property type="match status" value="1"/>
</dbReference>
<dbReference type="GO" id="GO:0006457">
    <property type="term" value="P:protein folding"/>
    <property type="evidence" value="ECO:0007669"/>
    <property type="project" value="InterPro"/>
</dbReference>
<protein>
    <recommendedName>
        <fullName evidence="3 4">Protein GrpE</fullName>
    </recommendedName>
    <alternativeName>
        <fullName evidence="3">HSP-70 cofactor</fullName>
    </alternativeName>
</protein>
<evidence type="ECO:0000256" key="1">
    <source>
        <dbReference type="ARBA" id="ARBA00009054"/>
    </source>
</evidence>
<accession>A0A1M4XRI0</accession>
<dbReference type="Pfam" id="PF01025">
    <property type="entry name" value="GrpE"/>
    <property type="match status" value="1"/>
</dbReference>
<reference evidence="7 8" key="1">
    <citation type="submission" date="2016-11" db="EMBL/GenBank/DDBJ databases">
        <authorList>
            <person name="Jaros S."/>
            <person name="Januszkiewicz K."/>
            <person name="Wedrychowicz H."/>
        </authorList>
    </citation>
    <scope>NUCLEOTIDE SEQUENCE [LARGE SCALE GENOMIC DNA]</scope>
    <source>
        <strain evidence="7 8">DSM 26910</strain>
    </source>
</reference>
<dbReference type="GO" id="GO:0042803">
    <property type="term" value="F:protein homodimerization activity"/>
    <property type="evidence" value="ECO:0007669"/>
    <property type="project" value="InterPro"/>
</dbReference>